<evidence type="ECO:0000313" key="3">
    <source>
        <dbReference type="Proteomes" id="UP000664940"/>
    </source>
</evidence>
<evidence type="ECO:0000313" key="2">
    <source>
        <dbReference type="EMBL" id="KAF6081970.1"/>
    </source>
</evidence>
<comment type="caution">
    <text evidence="2">The sequence shown here is derived from an EMBL/GenBank/DDBJ whole genome shotgun (WGS) entry which is preliminary data.</text>
</comment>
<feature type="compositionally biased region" description="Basic and acidic residues" evidence="1">
    <location>
        <begin position="196"/>
        <end position="212"/>
    </location>
</feature>
<accession>A0A834DG26</accession>
<name>A0A834DG26_9CHIR</name>
<reference evidence="2 3" key="1">
    <citation type="journal article" date="2020" name="Nature">
        <title>Six reference-quality genomes reveal evolution of bat adaptations.</title>
        <authorList>
            <person name="Jebb D."/>
            <person name="Huang Z."/>
            <person name="Pippel M."/>
            <person name="Hughes G.M."/>
            <person name="Lavrichenko K."/>
            <person name="Devanna P."/>
            <person name="Winkler S."/>
            <person name="Jermiin L.S."/>
            <person name="Skirmuntt E.C."/>
            <person name="Katzourakis A."/>
            <person name="Burkitt-Gray L."/>
            <person name="Ray D.A."/>
            <person name="Sullivan K.A.M."/>
            <person name="Roscito J.G."/>
            <person name="Kirilenko B.M."/>
            <person name="Davalos L.M."/>
            <person name="Corthals A.P."/>
            <person name="Power M.L."/>
            <person name="Jones G."/>
            <person name="Ransome R.D."/>
            <person name="Dechmann D.K.N."/>
            <person name="Locatelli A.G."/>
            <person name="Puechmaille S.J."/>
            <person name="Fedrigo O."/>
            <person name="Jarvis E.D."/>
            <person name="Hiller M."/>
            <person name="Vernes S.C."/>
            <person name="Myers E.W."/>
            <person name="Teeling E.C."/>
        </authorList>
    </citation>
    <scope>NUCLEOTIDE SEQUENCE [LARGE SCALE GENOMIC DNA]</scope>
    <source>
        <strain evidence="2">Bat1K_MPI-CBG_1</strain>
    </source>
</reference>
<organism evidence="2 3">
    <name type="scientific">Phyllostomus discolor</name>
    <name type="common">pale spear-nosed bat</name>
    <dbReference type="NCBI Taxonomy" id="89673"/>
    <lineage>
        <taxon>Eukaryota</taxon>
        <taxon>Metazoa</taxon>
        <taxon>Chordata</taxon>
        <taxon>Craniata</taxon>
        <taxon>Vertebrata</taxon>
        <taxon>Euteleostomi</taxon>
        <taxon>Mammalia</taxon>
        <taxon>Eutheria</taxon>
        <taxon>Laurasiatheria</taxon>
        <taxon>Chiroptera</taxon>
        <taxon>Yangochiroptera</taxon>
        <taxon>Phyllostomidae</taxon>
        <taxon>Phyllostominae</taxon>
        <taxon>Phyllostomus</taxon>
    </lineage>
</organism>
<gene>
    <name evidence="2" type="ORF">HJG60_008946</name>
</gene>
<dbReference type="AlphaFoldDB" id="A0A834DG26"/>
<dbReference type="Proteomes" id="UP000664940">
    <property type="component" value="Unassembled WGS sequence"/>
</dbReference>
<dbReference type="EMBL" id="JABVXQ010000013">
    <property type="protein sequence ID" value="KAF6081970.1"/>
    <property type="molecule type" value="Genomic_DNA"/>
</dbReference>
<protein>
    <submittedName>
        <fullName evidence="2">Uncharacterized protein</fullName>
    </submittedName>
</protein>
<feature type="region of interest" description="Disordered" evidence="1">
    <location>
        <begin position="170"/>
        <end position="212"/>
    </location>
</feature>
<sequence length="212" mass="22271">MAGTEGFPRALDLPSKTETILGTSGWLVTLLHLTSGLCLGPPPACLITWLGFSIRPSSPPCPAWGGCRETLVGGGVCLGPLPSRGAPCLCSSCPQDLQCRDIHSPLSVSTGLVPGGTDGPLQSWGSPFRISKYYLFHPMGLGNTLIHTQALSRSAGSSGYSEISDREHAELLTNQNGLGAEQLPGDRGGPGMHPPRASDSDMRPEQSRRART</sequence>
<evidence type="ECO:0000256" key="1">
    <source>
        <dbReference type="SAM" id="MobiDB-lite"/>
    </source>
</evidence>
<proteinExistence type="predicted"/>